<dbReference type="Pfam" id="PF04727">
    <property type="entry name" value="ELMO_CED12"/>
    <property type="match status" value="2"/>
</dbReference>
<evidence type="ECO:0000313" key="2">
    <source>
        <dbReference type="EMBL" id="KAB1203007.1"/>
    </source>
</evidence>
<sequence length="268" mass="29931">MQFLAFLLRDLFDSSKDNIQIKESQVQGILLSGATEEALRALWSATFPGQELHGLISDQWKEMRWQGRDPSTDFRDLFDSSKDNIQIKESQVQGILLSGATEEALRALWSATFPGQELHGLISDQWKEMRWQGRDPSTDFSKPRTFIRTVFLQMLSANDYGAGASDDGADSAGADGARALKLLRIKFIWFPTVAKGHFFCSVRSSSCCVPLGAVARITCLAVDEQGFEAAPFTFLSDPCDKNGYFFATLSPWEVQDRRRLTRGVPGFP</sequence>
<dbReference type="PANTHER" id="PTHR12771:SF49">
    <property type="entry name" value="ELMO_CED-12 FAMILY PROTEIN"/>
    <property type="match status" value="1"/>
</dbReference>
<evidence type="ECO:0000313" key="3">
    <source>
        <dbReference type="Proteomes" id="UP000516437"/>
    </source>
</evidence>
<name>A0A6A1UTE0_9ROSI</name>
<organism evidence="2 3">
    <name type="scientific">Morella rubra</name>
    <name type="common">Chinese bayberry</name>
    <dbReference type="NCBI Taxonomy" id="262757"/>
    <lineage>
        <taxon>Eukaryota</taxon>
        <taxon>Viridiplantae</taxon>
        <taxon>Streptophyta</taxon>
        <taxon>Embryophyta</taxon>
        <taxon>Tracheophyta</taxon>
        <taxon>Spermatophyta</taxon>
        <taxon>Magnoliopsida</taxon>
        <taxon>eudicotyledons</taxon>
        <taxon>Gunneridae</taxon>
        <taxon>Pentapetalae</taxon>
        <taxon>rosids</taxon>
        <taxon>fabids</taxon>
        <taxon>Fagales</taxon>
        <taxon>Myricaceae</taxon>
        <taxon>Morella</taxon>
    </lineage>
</organism>
<feature type="domain" description="ELMO" evidence="1">
    <location>
        <begin position="101"/>
        <end position="142"/>
    </location>
</feature>
<protein>
    <submittedName>
        <fullName evidence="2">ELMO domain-containing protein A</fullName>
    </submittedName>
</protein>
<feature type="domain" description="ELMO" evidence="1">
    <location>
        <begin position="35"/>
        <end position="76"/>
    </location>
</feature>
<dbReference type="Proteomes" id="UP000516437">
    <property type="component" value="Chromosome 8"/>
</dbReference>
<gene>
    <name evidence="2" type="ORF">CJ030_MR8G024572</name>
</gene>
<comment type="caution">
    <text evidence="2">The sequence shown here is derived from an EMBL/GenBank/DDBJ whole genome shotgun (WGS) entry which is preliminary data.</text>
</comment>
<dbReference type="InterPro" id="IPR050868">
    <property type="entry name" value="ELMO_domain-containing"/>
</dbReference>
<keyword evidence="3" id="KW-1185">Reference proteome</keyword>
<accession>A0A6A1UTE0</accession>
<reference evidence="2 3" key="1">
    <citation type="journal article" date="2019" name="Plant Biotechnol. J.">
        <title>The red bayberry genome and genetic basis of sex determination.</title>
        <authorList>
            <person name="Jia H.M."/>
            <person name="Jia H.J."/>
            <person name="Cai Q.L."/>
            <person name="Wang Y."/>
            <person name="Zhao H.B."/>
            <person name="Yang W.F."/>
            <person name="Wang G.Y."/>
            <person name="Li Y.H."/>
            <person name="Zhan D.L."/>
            <person name="Shen Y.T."/>
            <person name="Niu Q.F."/>
            <person name="Chang L."/>
            <person name="Qiu J."/>
            <person name="Zhao L."/>
            <person name="Xie H.B."/>
            <person name="Fu W.Y."/>
            <person name="Jin J."/>
            <person name="Li X.W."/>
            <person name="Jiao Y."/>
            <person name="Zhou C.C."/>
            <person name="Tu T."/>
            <person name="Chai C.Y."/>
            <person name="Gao J.L."/>
            <person name="Fan L.J."/>
            <person name="van de Weg E."/>
            <person name="Wang J.Y."/>
            <person name="Gao Z.S."/>
        </authorList>
    </citation>
    <scope>NUCLEOTIDE SEQUENCE [LARGE SCALE GENOMIC DNA]</scope>
    <source>
        <tissue evidence="2">Leaves</tissue>
    </source>
</reference>
<evidence type="ECO:0000259" key="1">
    <source>
        <dbReference type="Pfam" id="PF04727"/>
    </source>
</evidence>
<dbReference type="OrthoDB" id="67155at2759"/>
<dbReference type="AlphaFoldDB" id="A0A6A1UTE0"/>
<dbReference type="PANTHER" id="PTHR12771">
    <property type="entry name" value="ENGULFMENT AND CELL MOTILITY"/>
    <property type="match status" value="1"/>
</dbReference>
<dbReference type="EMBL" id="RXIC02000026">
    <property type="protein sequence ID" value="KAB1203007.1"/>
    <property type="molecule type" value="Genomic_DNA"/>
</dbReference>
<dbReference type="InterPro" id="IPR006816">
    <property type="entry name" value="ELMO_dom"/>
</dbReference>
<proteinExistence type="predicted"/>